<keyword evidence="5 9" id="KW-0627">Porphyrin biosynthesis</keyword>
<evidence type="ECO:0000313" key="11">
    <source>
        <dbReference type="EMBL" id="RRJ82962.1"/>
    </source>
</evidence>
<proteinExistence type="inferred from homology"/>
<dbReference type="EC" id="4.2.1.75" evidence="3 9"/>
<dbReference type="InterPro" id="IPR036108">
    <property type="entry name" value="4pyrrol_syn_uPrphyn_synt_sf"/>
</dbReference>
<keyword evidence="4 9" id="KW-0456">Lyase</keyword>
<dbReference type="InterPro" id="IPR003754">
    <property type="entry name" value="4pyrrol_synth_uPrphyn_synth"/>
</dbReference>
<evidence type="ECO:0000256" key="1">
    <source>
        <dbReference type="ARBA" id="ARBA00004772"/>
    </source>
</evidence>
<comment type="function">
    <text evidence="6 9">Catalyzes cyclization of the linear tetrapyrrole, hydroxymethylbilane, to the macrocyclic uroporphyrinogen III.</text>
</comment>
<name>A0A3P3VJS5_9GAMM</name>
<dbReference type="AlphaFoldDB" id="A0A3P3VJS5"/>
<dbReference type="CDD" id="cd06578">
    <property type="entry name" value="HemD"/>
    <property type="match status" value="1"/>
</dbReference>
<accession>A0A3P3VJS5</accession>
<dbReference type="EMBL" id="QWEZ01000002">
    <property type="protein sequence ID" value="RRJ82962.1"/>
    <property type="molecule type" value="Genomic_DNA"/>
</dbReference>
<comment type="similarity">
    <text evidence="2 9">Belongs to the uroporphyrinogen-III synthase family.</text>
</comment>
<evidence type="ECO:0000256" key="8">
    <source>
        <dbReference type="ARBA" id="ARBA00048617"/>
    </source>
</evidence>
<dbReference type="Pfam" id="PF02602">
    <property type="entry name" value="HEM4"/>
    <property type="match status" value="1"/>
</dbReference>
<comment type="caution">
    <text evidence="11">The sequence shown here is derived from an EMBL/GenBank/DDBJ whole genome shotgun (WGS) entry which is preliminary data.</text>
</comment>
<dbReference type="GO" id="GO:0004852">
    <property type="term" value="F:uroporphyrinogen-III synthase activity"/>
    <property type="evidence" value="ECO:0007669"/>
    <property type="project" value="UniProtKB-UniRule"/>
</dbReference>
<dbReference type="Gene3D" id="3.40.50.10090">
    <property type="match status" value="2"/>
</dbReference>
<evidence type="ECO:0000256" key="7">
    <source>
        <dbReference type="ARBA" id="ARBA00040167"/>
    </source>
</evidence>
<keyword evidence="12" id="KW-1185">Reference proteome</keyword>
<evidence type="ECO:0000256" key="5">
    <source>
        <dbReference type="ARBA" id="ARBA00023244"/>
    </source>
</evidence>
<feature type="domain" description="Tetrapyrrole biosynthesis uroporphyrinogen III synthase" evidence="10">
    <location>
        <begin position="42"/>
        <end position="262"/>
    </location>
</feature>
<evidence type="ECO:0000256" key="2">
    <source>
        <dbReference type="ARBA" id="ARBA00008133"/>
    </source>
</evidence>
<evidence type="ECO:0000256" key="9">
    <source>
        <dbReference type="RuleBase" id="RU366031"/>
    </source>
</evidence>
<protein>
    <recommendedName>
        <fullName evidence="7 9">Uroporphyrinogen-III synthase</fullName>
        <ecNumber evidence="3 9">4.2.1.75</ecNumber>
    </recommendedName>
</protein>
<dbReference type="GO" id="GO:0006782">
    <property type="term" value="P:protoporphyrinogen IX biosynthetic process"/>
    <property type="evidence" value="ECO:0007669"/>
    <property type="project" value="UniProtKB-UniRule"/>
</dbReference>
<evidence type="ECO:0000256" key="3">
    <source>
        <dbReference type="ARBA" id="ARBA00013109"/>
    </source>
</evidence>
<evidence type="ECO:0000313" key="12">
    <source>
        <dbReference type="Proteomes" id="UP000280792"/>
    </source>
</evidence>
<dbReference type="GO" id="GO:0006780">
    <property type="term" value="P:uroporphyrinogen III biosynthetic process"/>
    <property type="evidence" value="ECO:0007669"/>
    <property type="project" value="UniProtKB-UniRule"/>
</dbReference>
<comment type="catalytic activity">
    <reaction evidence="8 9">
        <text>hydroxymethylbilane = uroporphyrinogen III + H2O</text>
        <dbReference type="Rhea" id="RHEA:18965"/>
        <dbReference type="ChEBI" id="CHEBI:15377"/>
        <dbReference type="ChEBI" id="CHEBI:57308"/>
        <dbReference type="ChEBI" id="CHEBI:57845"/>
        <dbReference type="EC" id="4.2.1.75"/>
    </reaction>
</comment>
<gene>
    <name evidence="11" type="ORF">D0544_14030</name>
</gene>
<dbReference type="PANTHER" id="PTHR38042">
    <property type="entry name" value="UROPORPHYRINOGEN-III SYNTHASE, CHLOROPLASTIC"/>
    <property type="match status" value="1"/>
</dbReference>
<reference evidence="11 12" key="2">
    <citation type="submission" date="2018-12" db="EMBL/GenBank/DDBJ databases">
        <title>Simiduia agarivorans gen. nov., sp. nov., a marine, agarolytic bacterium isolated from shallow coastal water from Keelung, Taiwan.</title>
        <authorList>
            <person name="Shieh W.Y."/>
        </authorList>
    </citation>
    <scope>NUCLEOTIDE SEQUENCE [LARGE SCALE GENOMIC DNA]</scope>
    <source>
        <strain evidence="11 12">GTF-13</strain>
    </source>
</reference>
<dbReference type="PANTHER" id="PTHR38042:SF1">
    <property type="entry name" value="UROPORPHYRINOGEN-III SYNTHASE, CHLOROPLASTIC"/>
    <property type="match status" value="1"/>
</dbReference>
<dbReference type="Proteomes" id="UP000280792">
    <property type="component" value="Unassembled WGS sequence"/>
</dbReference>
<comment type="pathway">
    <text evidence="1 9">Porphyrin-containing compound metabolism; protoporphyrin-IX biosynthesis; coproporphyrinogen-III from 5-aminolevulinate: step 3/4.</text>
</comment>
<evidence type="ECO:0000256" key="4">
    <source>
        <dbReference type="ARBA" id="ARBA00023239"/>
    </source>
</evidence>
<reference evidence="11 12" key="1">
    <citation type="submission" date="2018-08" db="EMBL/GenBank/DDBJ databases">
        <authorList>
            <person name="Khan S.A."/>
        </authorList>
    </citation>
    <scope>NUCLEOTIDE SEQUENCE [LARGE SCALE GENOMIC DNA]</scope>
    <source>
        <strain evidence="11 12">GTF-13</strain>
    </source>
</reference>
<dbReference type="InterPro" id="IPR039793">
    <property type="entry name" value="UROS/Hem4"/>
</dbReference>
<evidence type="ECO:0000256" key="6">
    <source>
        <dbReference type="ARBA" id="ARBA00037589"/>
    </source>
</evidence>
<sequence>MWLRTCSARGPVRSLPSSITTEMAALQGLRVLVTRPAEQAERLGKRLCAAGARTLLRPLIEPRALAESDAVRGTILDLDRFQKLIFISRPAARFGGELIDRYWPQLPMAIDWFAIGGGTAEELARFGVDAGFAQAGTDSEALLSLPEFANLWGQRILLVKGVGGREHLAEQMSARGAEVIELPVYERYPIDYDPQVFSHELAAQGINLAIATSGGIAERLLELVDRERRASIHLLVPSLRVAQLMADRGFASVSVSDGAGDSAIMESVQHLALQVKAGQS</sequence>
<dbReference type="SUPFAM" id="SSF69618">
    <property type="entry name" value="HemD-like"/>
    <property type="match status" value="1"/>
</dbReference>
<organism evidence="11 12">
    <name type="scientific">Aestuariirhabdus litorea</name>
    <dbReference type="NCBI Taxonomy" id="2528527"/>
    <lineage>
        <taxon>Bacteria</taxon>
        <taxon>Pseudomonadati</taxon>
        <taxon>Pseudomonadota</taxon>
        <taxon>Gammaproteobacteria</taxon>
        <taxon>Oceanospirillales</taxon>
        <taxon>Aestuariirhabdaceae</taxon>
        <taxon>Aestuariirhabdus</taxon>
    </lineage>
</organism>
<dbReference type="UniPathway" id="UPA00251">
    <property type="reaction ID" value="UER00320"/>
</dbReference>
<evidence type="ECO:0000259" key="10">
    <source>
        <dbReference type="Pfam" id="PF02602"/>
    </source>
</evidence>